<comment type="caution">
    <text evidence="2">The sequence shown here is derived from an EMBL/GenBank/DDBJ whole genome shotgun (WGS) entry which is preliminary data.</text>
</comment>
<dbReference type="AlphaFoldDB" id="A0AAD9L3A8"/>
<reference evidence="2" key="1">
    <citation type="journal article" date="2023" name="Mol. Biol. Evol.">
        <title>Third-Generation Sequencing Reveals the Adaptive Role of the Epigenome in Three Deep-Sea Polychaetes.</title>
        <authorList>
            <person name="Perez M."/>
            <person name="Aroh O."/>
            <person name="Sun Y."/>
            <person name="Lan Y."/>
            <person name="Juniper S.K."/>
            <person name="Young C.R."/>
            <person name="Angers B."/>
            <person name="Qian P.Y."/>
        </authorList>
    </citation>
    <scope>NUCLEOTIDE SEQUENCE</scope>
    <source>
        <strain evidence="2">R07B-5</strain>
    </source>
</reference>
<organism evidence="2 3">
    <name type="scientific">Ridgeia piscesae</name>
    <name type="common">Tubeworm</name>
    <dbReference type="NCBI Taxonomy" id="27915"/>
    <lineage>
        <taxon>Eukaryota</taxon>
        <taxon>Metazoa</taxon>
        <taxon>Spiralia</taxon>
        <taxon>Lophotrochozoa</taxon>
        <taxon>Annelida</taxon>
        <taxon>Polychaeta</taxon>
        <taxon>Sedentaria</taxon>
        <taxon>Canalipalpata</taxon>
        <taxon>Sabellida</taxon>
        <taxon>Siboglinidae</taxon>
        <taxon>Ridgeia</taxon>
    </lineage>
</organism>
<dbReference type="Pfam" id="PF20700">
    <property type="entry name" value="Mutator"/>
    <property type="match status" value="1"/>
</dbReference>
<dbReference type="EMBL" id="JAODUO010000371">
    <property type="protein sequence ID" value="KAK2182012.1"/>
    <property type="molecule type" value="Genomic_DNA"/>
</dbReference>
<gene>
    <name evidence="2" type="ORF">NP493_372g05029</name>
</gene>
<evidence type="ECO:0000313" key="2">
    <source>
        <dbReference type="EMBL" id="KAK2182012.1"/>
    </source>
</evidence>
<dbReference type="InterPro" id="IPR049012">
    <property type="entry name" value="Mutator_transp_dom"/>
</dbReference>
<keyword evidence="3" id="KW-1185">Reference proteome</keyword>
<proteinExistence type="predicted"/>
<dbReference type="Proteomes" id="UP001209878">
    <property type="component" value="Unassembled WGS sequence"/>
</dbReference>
<feature type="domain" description="Mutator-like transposase" evidence="1">
    <location>
        <begin position="161"/>
        <end position="367"/>
    </location>
</feature>
<accession>A0AAD9L3A8</accession>
<name>A0AAD9L3A8_RIDPI</name>
<protein>
    <recommendedName>
        <fullName evidence="1">Mutator-like transposase domain-containing protein</fullName>
    </recommendedName>
</protein>
<evidence type="ECO:0000313" key="3">
    <source>
        <dbReference type="Proteomes" id="UP001209878"/>
    </source>
</evidence>
<evidence type="ECO:0000259" key="1">
    <source>
        <dbReference type="Pfam" id="PF20700"/>
    </source>
</evidence>
<sequence>MHESRGINRLTSPETEMVPWLAAAAWPRGQMEAWPSWNPETLTFALDLVSSIPSANRPLHLCLQSGQRDVDDDGEVIPPVTDDSCLFVCGVPEEYREGHPMPDLPGRLDSCCCRQEEGPCCWLYALSAPPAGTSSVRHCLQASWVIVAISLPLQQQGGWWQSLYGIGSVIDMITCLVIDYAVLSLYCHGCSTVGDHMDKDNDEYREWKMAHECNKNFHGTPGAMDAAFAEILWRHSEQRHGFCYVTVLSDSDAKTYNHIVDLYVYGDDCPVTKEEFVNHVSKRLGTALRKLAPEGRQEGVISGGKGYGKLTSTAIVQLQKYYGRAIRSHPNDLEGMRNALFASFFHALSTDEDPHHDRCPAGSSSRCFFHRAVAKGD</sequence>